<dbReference type="RefSeq" id="XP_016620020.1">
    <property type="nucleotide sequence ID" value="XM_016763696.1"/>
</dbReference>
<name>A0A0D2ETZ1_CLAB1</name>
<keyword evidence="1" id="KW-0812">Transmembrane</keyword>
<dbReference type="Proteomes" id="UP000053789">
    <property type="component" value="Unassembled WGS sequence"/>
</dbReference>
<dbReference type="GeneID" id="27698884"/>
<dbReference type="AlphaFoldDB" id="A0A0D2ETZ1"/>
<keyword evidence="1" id="KW-1133">Transmembrane helix</keyword>
<reference evidence="2" key="1">
    <citation type="submission" date="2015-01" db="EMBL/GenBank/DDBJ databases">
        <title>The Genome Sequence of Cladophialophora bantiana CBS 173.52.</title>
        <authorList>
            <consortium name="The Broad Institute Genomics Platform"/>
            <person name="Cuomo C."/>
            <person name="de Hoog S."/>
            <person name="Gorbushina A."/>
            <person name="Stielow B."/>
            <person name="Teixiera M."/>
            <person name="Abouelleil A."/>
            <person name="Chapman S.B."/>
            <person name="Priest M."/>
            <person name="Young S.K."/>
            <person name="Wortman J."/>
            <person name="Nusbaum C."/>
            <person name="Birren B."/>
        </authorList>
    </citation>
    <scope>NUCLEOTIDE SEQUENCE [LARGE SCALE GENOMIC DNA]</scope>
    <source>
        <strain evidence="2">CBS 173.52</strain>
    </source>
</reference>
<dbReference type="OrthoDB" id="3692311at2759"/>
<feature type="transmembrane region" description="Helical" evidence="1">
    <location>
        <begin position="314"/>
        <end position="336"/>
    </location>
</feature>
<gene>
    <name evidence="2" type="ORF">Z519_05956</name>
</gene>
<evidence type="ECO:0000256" key="1">
    <source>
        <dbReference type="SAM" id="Phobius"/>
    </source>
</evidence>
<proteinExistence type="predicted"/>
<protein>
    <submittedName>
        <fullName evidence="2">Uncharacterized protein</fullName>
    </submittedName>
</protein>
<keyword evidence="3" id="KW-1185">Reference proteome</keyword>
<feature type="transmembrane region" description="Helical" evidence="1">
    <location>
        <begin position="93"/>
        <end position="112"/>
    </location>
</feature>
<keyword evidence="1" id="KW-0472">Membrane</keyword>
<dbReference type="EMBL" id="KN846987">
    <property type="protein sequence ID" value="KIW93351.1"/>
    <property type="molecule type" value="Genomic_DNA"/>
</dbReference>
<feature type="transmembrane region" description="Helical" evidence="1">
    <location>
        <begin position="53"/>
        <end position="73"/>
    </location>
</feature>
<evidence type="ECO:0000313" key="2">
    <source>
        <dbReference type="EMBL" id="KIW93351.1"/>
    </source>
</evidence>
<dbReference type="HOGENOM" id="CLU_667316_0_0_1"/>
<evidence type="ECO:0000313" key="3">
    <source>
        <dbReference type="Proteomes" id="UP000053789"/>
    </source>
</evidence>
<organism evidence="2 3">
    <name type="scientific">Cladophialophora bantiana (strain ATCC 10958 / CBS 173.52 / CDC B-1940 / NIH 8579)</name>
    <name type="common">Xylohypha bantiana</name>
    <dbReference type="NCBI Taxonomy" id="1442370"/>
    <lineage>
        <taxon>Eukaryota</taxon>
        <taxon>Fungi</taxon>
        <taxon>Dikarya</taxon>
        <taxon>Ascomycota</taxon>
        <taxon>Pezizomycotina</taxon>
        <taxon>Eurotiomycetes</taxon>
        <taxon>Chaetothyriomycetidae</taxon>
        <taxon>Chaetothyriales</taxon>
        <taxon>Herpotrichiellaceae</taxon>
        <taxon>Cladophialophora</taxon>
    </lineage>
</organism>
<dbReference type="VEuPathDB" id="FungiDB:Z519_05956"/>
<sequence>MVENQSRKEPRYQALHNGRQARTLLGYHPFFEEEHTGPDPQVSDWKRKAFRAAIDLVLAVVPLLFVVFGILAWRNDGRHADPGSVAVRLVLSAKYGPTVFPIMFTALIESAMKAFATWRIQRGTTLRNVEQMMGSHIISGAFITQAEVRAANTVAFLIALLWTMSPFGSQASLWVVSIGANLSTSASGLAVMDTFVGYTYSYAEAWAEAEMLVGPPPSPSSLDPFHGTGVAGMSSPLLLFMADPLKPIGYLSTDIYHSGRSAFELRMAQILNSLLIIGTQPQKVTGQSSTISGLSPSVIATTNFEQDVVYCHRLWLVVLLVASLTTFLVALAAAGLRIVTTVPDVLGSLIIVMLDNRIRSVVGRSTWSASEWAGMLGGVRVRLGDISNISSSQQVKQVAVTASMTDKDIRRG</sequence>
<accession>A0A0D2ETZ1</accession>